<evidence type="ECO:0000313" key="3">
    <source>
        <dbReference type="Proteomes" id="UP001521222"/>
    </source>
</evidence>
<accession>A0ABR3R2D5</accession>
<dbReference type="Proteomes" id="UP001521222">
    <property type="component" value="Unassembled WGS sequence"/>
</dbReference>
<reference evidence="2 3" key="1">
    <citation type="submission" date="2024-02" db="EMBL/GenBank/DDBJ databases">
        <title>De novo assembly and annotation of 12 fungi associated with fruit tree decline syndrome in Ontario, Canada.</title>
        <authorList>
            <person name="Sulman M."/>
            <person name="Ellouze W."/>
            <person name="Ilyukhin E."/>
        </authorList>
    </citation>
    <scope>NUCLEOTIDE SEQUENCE [LARGE SCALE GENOMIC DNA]</scope>
    <source>
        <strain evidence="2 3">M97-236</strain>
    </source>
</reference>
<organism evidence="2 3">
    <name type="scientific">Nothophoma quercina</name>
    <dbReference type="NCBI Taxonomy" id="749835"/>
    <lineage>
        <taxon>Eukaryota</taxon>
        <taxon>Fungi</taxon>
        <taxon>Dikarya</taxon>
        <taxon>Ascomycota</taxon>
        <taxon>Pezizomycotina</taxon>
        <taxon>Dothideomycetes</taxon>
        <taxon>Pleosporomycetidae</taxon>
        <taxon>Pleosporales</taxon>
        <taxon>Pleosporineae</taxon>
        <taxon>Didymellaceae</taxon>
        <taxon>Nothophoma</taxon>
    </lineage>
</organism>
<proteinExistence type="predicted"/>
<dbReference type="EMBL" id="JAKIXB020000023">
    <property type="protein sequence ID" value="KAL1598274.1"/>
    <property type="molecule type" value="Genomic_DNA"/>
</dbReference>
<keyword evidence="3" id="KW-1185">Reference proteome</keyword>
<name>A0ABR3R2D5_9PLEO</name>
<evidence type="ECO:0000256" key="1">
    <source>
        <dbReference type="SAM" id="MobiDB-lite"/>
    </source>
</evidence>
<sequence>MSGSKKSRSDSAPRSTNTQQQQCAFNNVFPDLPTEGNVDEQQQQQKPQDGSGPRRQQATPITGNNDTRYRKPKANLAAKVNSKAESKNGAKNKRSSQNQGPAETKGNTARAVIDCPQPKLKGNKGQIKLQDIAVTIPSLLLTGFVLLECYGCMYGTVSFGTALFRRSPRQ</sequence>
<protein>
    <submittedName>
        <fullName evidence="2">Uncharacterized protein</fullName>
    </submittedName>
</protein>
<feature type="compositionally biased region" description="Polar residues" evidence="1">
    <location>
        <begin position="95"/>
        <end position="107"/>
    </location>
</feature>
<feature type="region of interest" description="Disordered" evidence="1">
    <location>
        <begin position="1"/>
        <end position="117"/>
    </location>
</feature>
<feature type="compositionally biased region" description="Polar residues" evidence="1">
    <location>
        <begin position="1"/>
        <end position="25"/>
    </location>
</feature>
<comment type="caution">
    <text evidence="2">The sequence shown here is derived from an EMBL/GenBank/DDBJ whole genome shotgun (WGS) entry which is preliminary data.</text>
</comment>
<gene>
    <name evidence="2" type="ORF">SLS59_006958</name>
</gene>
<feature type="compositionally biased region" description="Polar residues" evidence="1">
    <location>
        <begin position="54"/>
        <end position="66"/>
    </location>
</feature>
<evidence type="ECO:0000313" key="2">
    <source>
        <dbReference type="EMBL" id="KAL1598274.1"/>
    </source>
</evidence>